<gene>
    <name evidence="3" type="ORF">B0F90DRAFT_879476</name>
</gene>
<accession>A0AAD4M179</accession>
<evidence type="ECO:0000259" key="2">
    <source>
        <dbReference type="Pfam" id="PF20152"/>
    </source>
</evidence>
<feature type="transmembrane region" description="Helical" evidence="1">
    <location>
        <begin position="133"/>
        <end position="154"/>
    </location>
</feature>
<dbReference type="Proteomes" id="UP001203297">
    <property type="component" value="Unassembled WGS sequence"/>
</dbReference>
<protein>
    <recommendedName>
        <fullName evidence="2">DUF6534 domain-containing protein</fullName>
    </recommendedName>
</protein>
<keyword evidence="1" id="KW-0812">Transmembrane</keyword>
<evidence type="ECO:0000256" key="1">
    <source>
        <dbReference type="SAM" id="Phobius"/>
    </source>
</evidence>
<dbReference type="InterPro" id="IPR045339">
    <property type="entry name" value="DUF6534"/>
</dbReference>
<evidence type="ECO:0000313" key="3">
    <source>
        <dbReference type="EMBL" id="KAI0297576.1"/>
    </source>
</evidence>
<dbReference type="PANTHER" id="PTHR40465:SF1">
    <property type="entry name" value="DUF6534 DOMAIN-CONTAINING PROTEIN"/>
    <property type="match status" value="1"/>
</dbReference>
<evidence type="ECO:0000313" key="4">
    <source>
        <dbReference type="Proteomes" id="UP001203297"/>
    </source>
</evidence>
<feature type="transmembrane region" description="Helical" evidence="1">
    <location>
        <begin position="102"/>
        <end position="121"/>
    </location>
</feature>
<comment type="caution">
    <text evidence="3">The sequence shown here is derived from an EMBL/GenBank/DDBJ whole genome shotgun (WGS) entry which is preliminary data.</text>
</comment>
<dbReference type="PANTHER" id="PTHR40465">
    <property type="entry name" value="CHROMOSOME 1, WHOLE GENOME SHOTGUN SEQUENCE"/>
    <property type="match status" value="1"/>
</dbReference>
<reference evidence="3" key="1">
    <citation type="journal article" date="2022" name="New Phytol.">
        <title>Evolutionary transition to the ectomycorrhizal habit in the genomes of a hyperdiverse lineage of mushroom-forming fungi.</title>
        <authorList>
            <person name="Looney B."/>
            <person name="Miyauchi S."/>
            <person name="Morin E."/>
            <person name="Drula E."/>
            <person name="Courty P.E."/>
            <person name="Kohler A."/>
            <person name="Kuo A."/>
            <person name="LaButti K."/>
            <person name="Pangilinan J."/>
            <person name="Lipzen A."/>
            <person name="Riley R."/>
            <person name="Andreopoulos W."/>
            <person name="He G."/>
            <person name="Johnson J."/>
            <person name="Nolan M."/>
            <person name="Tritt A."/>
            <person name="Barry K.W."/>
            <person name="Grigoriev I.V."/>
            <person name="Nagy L.G."/>
            <person name="Hibbett D."/>
            <person name="Henrissat B."/>
            <person name="Matheny P.B."/>
            <person name="Labbe J."/>
            <person name="Martin F.M."/>
        </authorList>
    </citation>
    <scope>NUCLEOTIDE SEQUENCE</scope>
    <source>
        <strain evidence="3">BPL690</strain>
    </source>
</reference>
<keyword evidence="1" id="KW-0472">Membrane</keyword>
<feature type="transmembrane region" description="Helical" evidence="1">
    <location>
        <begin position="208"/>
        <end position="231"/>
    </location>
</feature>
<keyword evidence="1" id="KW-1133">Transmembrane helix</keyword>
<dbReference type="AlphaFoldDB" id="A0AAD4M179"/>
<sequence>MGAVGIMSDLGPHLNLNNTMGMILLGLIFDTMLYGIMFFQTYQYFTSGARDRTSLRVLIAALWALDTLQLVLLCHAVYHFLILNYGRPDTLEISVWSLNLEIAPSVIATFMVRCFFTVRLWHLSQGNKTLIGVIAVFALIQLGIGLAMCVTTFQEERFSQLPGYKGLLAAQMSAATVADALITGSLLYYLNKSKAVGTRRTSSLINRLIVWTVNTALLTGVVEAAQVTSWISATKTLIFLPFHLIIAKIYTCSMLAMLNGRRGLRQSFDEPTRTLPGQTSIVISLHNTSPDPDGMELREISLSNSPHTKNLASALFPKQRDIDGNSSECSPFRVIMALVSRKAGLETQGWLMVSYICRVEHRFRFHLGCFLFFLIFSHYEGLPDRRHGHV</sequence>
<feature type="transmembrane region" description="Helical" evidence="1">
    <location>
        <begin position="166"/>
        <end position="188"/>
    </location>
</feature>
<feature type="transmembrane region" description="Helical" evidence="1">
    <location>
        <begin position="57"/>
        <end position="82"/>
    </location>
</feature>
<feature type="domain" description="DUF6534" evidence="2">
    <location>
        <begin position="175"/>
        <end position="262"/>
    </location>
</feature>
<proteinExistence type="predicted"/>
<dbReference type="Pfam" id="PF20152">
    <property type="entry name" value="DUF6534"/>
    <property type="match status" value="1"/>
</dbReference>
<feature type="transmembrane region" description="Helical" evidence="1">
    <location>
        <begin position="237"/>
        <end position="258"/>
    </location>
</feature>
<feature type="transmembrane region" description="Helical" evidence="1">
    <location>
        <begin position="20"/>
        <end position="45"/>
    </location>
</feature>
<organism evidence="3 4">
    <name type="scientific">Multifurca ochricompacta</name>
    <dbReference type="NCBI Taxonomy" id="376703"/>
    <lineage>
        <taxon>Eukaryota</taxon>
        <taxon>Fungi</taxon>
        <taxon>Dikarya</taxon>
        <taxon>Basidiomycota</taxon>
        <taxon>Agaricomycotina</taxon>
        <taxon>Agaricomycetes</taxon>
        <taxon>Russulales</taxon>
        <taxon>Russulaceae</taxon>
        <taxon>Multifurca</taxon>
    </lineage>
</organism>
<feature type="transmembrane region" description="Helical" evidence="1">
    <location>
        <begin position="363"/>
        <end position="379"/>
    </location>
</feature>
<name>A0AAD4M179_9AGAM</name>
<keyword evidence="4" id="KW-1185">Reference proteome</keyword>
<dbReference type="EMBL" id="WTXG01000035">
    <property type="protein sequence ID" value="KAI0297576.1"/>
    <property type="molecule type" value="Genomic_DNA"/>
</dbReference>